<dbReference type="GO" id="GO:0008292">
    <property type="term" value="P:acetylcholine biosynthetic process"/>
    <property type="evidence" value="ECO:0007669"/>
    <property type="project" value="TreeGrafter"/>
</dbReference>
<keyword evidence="4 14" id="KW-0812">Transmembrane</keyword>
<dbReference type="Proteomes" id="UP000261620">
    <property type="component" value="Unplaced"/>
</dbReference>
<keyword evidence="5" id="KW-0769">Symport</keyword>
<evidence type="ECO:0000256" key="8">
    <source>
        <dbReference type="ARBA" id="ARBA00023053"/>
    </source>
</evidence>
<proteinExistence type="inferred from homology"/>
<evidence type="ECO:0000256" key="5">
    <source>
        <dbReference type="ARBA" id="ARBA00022847"/>
    </source>
</evidence>
<keyword evidence="8" id="KW-0915">Sodium</keyword>
<dbReference type="InterPro" id="IPR038377">
    <property type="entry name" value="Na/Glc_symporter_sf"/>
</dbReference>
<feature type="transmembrane region" description="Helical" evidence="14">
    <location>
        <begin position="240"/>
        <end position="257"/>
    </location>
</feature>
<feature type="transmembrane region" description="Helical" evidence="14">
    <location>
        <begin position="484"/>
        <end position="504"/>
    </location>
</feature>
<keyword evidence="9" id="KW-0406">Ion transport</keyword>
<keyword evidence="6" id="KW-0530">Neurotransmitter biosynthesis</keyword>
<evidence type="ECO:0000256" key="9">
    <source>
        <dbReference type="ARBA" id="ARBA00023065"/>
    </source>
</evidence>
<evidence type="ECO:0000256" key="4">
    <source>
        <dbReference type="ARBA" id="ARBA00022692"/>
    </source>
</evidence>
<evidence type="ECO:0000256" key="2">
    <source>
        <dbReference type="ARBA" id="ARBA00006434"/>
    </source>
</evidence>
<evidence type="ECO:0000256" key="13">
    <source>
        <dbReference type="RuleBase" id="RU362091"/>
    </source>
</evidence>
<reference evidence="15" key="2">
    <citation type="submission" date="2025-09" db="UniProtKB">
        <authorList>
            <consortium name="Ensembl"/>
        </authorList>
    </citation>
    <scope>IDENTIFICATION</scope>
</reference>
<feature type="transmembrane region" description="Helical" evidence="14">
    <location>
        <begin position="124"/>
        <end position="142"/>
    </location>
</feature>
<evidence type="ECO:0000313" key="16">
    <source>
        <dbReference type="Proteomes" id="UP000261620"/>
    </source>
</evidence>
<dbReference type="Ensembl" id="ENSMMOT00000009690.1">
    <property type="protein sequence ID" value="ENSMMOP00000009522.1"/>
    <property type="gene ID" value="ENSMMOG00000007371.1"/>
</dbReference>
<evidence type="ECO:0000256" key="12">
    <source>
        <dbReference type="ARBA" id="ARBA00023201"/>
    </source>
</evidence>
<dbReference type="CDD" id="cd11474">
    <property type="entry name" value="SLC5sbd_CHT"/>
    <property type="match status" value="1"/>
</dbReference>
<dbReference type="PANTHER" id="PTHR45897">
    <property type="entry name" value="HIGH-AFFINITY CHOLINE TRANSPORTER 1"/>
    <property type="match status" value="1"/>
</dbReference>
<dbReference type="GO" id="GO:0005307">
    <property type="term" value="F:choline:sodium symporter activity"/>
    <property type="evidence" value="ECO:0007669"/>
    <property type="project" value="TreeGrafter"/>
</dbReference>
<organism evidence="15 16">
    <name type="scientific">Mola mola</name>
    <name type="common">Ocean sunfish</name>
    <name type="synonym">Tetraodon mola</name>
    <dbReference type="NCBI Taxonomy" id="94237"/>
    <lineage>
        <taxon>Eukaryota</taxon>
        <taxon>Metazoa</taxon>
        <taxon>Chordata</taxon>
        <taxon>Craniata</taxon>
        <taxon>Vertebrata</taxon>
        <taxon>Euteleostomi</taxon>
        <taxon>Actinopterygii</taxon>
        <taxon>Neopterygii</taxon>
        <taxon>Teleostei</taxon>
        <taxon>Neoteleostei</taxon>
        <taxon>Acanthomorphata</taxon>
        <taxon>Eupercaria</taxon>
        <taxon>Tetraodontiformes</taxon>
        <taxon>Molidae</taxon>
        <taxon>Mola</taxon>
    </lineage>
</organism>
<feature type="transmembrane region" description="Helical" evidence="14">
    <location>
        <begin position="50"/>
        <end position="71"/>
    </location>
</feature>
<feature type="transmembrane region" description="Helical" evidence="14">
    <location>
        <begin position="421"/>
        <end position="448"/>
    </location>
</feature>
<dbReference type="GO" id="GO:0005886">
    <property type="term" value="C:plasma membrane"/>
    <property type="evidence" value="ECO:0007669"/>
    <property type="project" value="TreeGrafter"/>
</dbReference>
<feature type="transmembrane region" description="Helical" evidence="14">
    <location>
        <begin position="382"/>
        <end position="401"/>
    </location>
</feature>
<comment type="subcellular location">
    <subcellularLocation>
        <location evidence="1">Membrane</location>
        <topology evidence="1">Multi-pass membrane protein</topology>
    </subcellularLocation>
</comment>
<dbReference type="Pfam" id="PF00474">
    <property type="entry name" value="SSF"/>
    <property type="match status" value="1"/>
</dbReference>
<keyword evidence="7 14" id="KW-1133">Transmembrane helix</keyword>
<feature type="transmembrane region" description="Helical" evidence="14">
    <location>
        <begin position="83"/>
        <end position="104"/>
    </location>
</feature>
<feature type="transmembrane region" description="Helical" evidence="14">
    <location>
        <begin position="162"/>
        <end position="185"/>
    </location>
</feature>
<reference evidence="15" key="1">
    <citation type="submission" date="2025-08" db="UniProtKB">
        <authorList>
            <consortium name="Ensembl"/>
        </authorList>
    </citation>
    <scope>IDENTIFICATION</scope>
</reference>
<protein>
    <submittedName>
        <fullName evidence="15">Uncharacterized protein</fullName>
    </submittedName>
</protein>
<evidence type="ECO:0000256" key="7">
    <source>
        <dbReference type="ARBA" id="ARBA00022989"/>
    </source>
</evidence>
<dbReference type="PANTHER" id="PTHR45897:SF5">
    <property type="entry name" value="HIGH AFFINITY CHOLINE TRANSPORTER 1"/>
    <property type="match status" value="1"/>
</dbReference>
<feature type="transmembrane region" description="Helical" evidence="14">
    <location>
        <begin position="334"/>
        <end position="362"/>
    </location>
</feature>
<dbReference type="PROSITE" id="PS50283">
    <property type="entry name" value="NA_SOLUT_SYMP_3"/>
    <property type="match status" value="1"/>
</dbReference>
<comment type="similarity">
    <text evidence="2 13">Belongs to the sodium:solute symporter (SSF) (TC 2.A.21) family.</text>
</comment>
<keyword evidence="16" id="KW-1185">Reference proteome</keyword>
<evidence type="ECO:0000256" key="1">
    <source>
        <dbReference type="ARBA" id="ARBA00004141"/>
    </source>
</evidence>
<dbReference type="InterPro" id="IPR001734">
    <property type="entry name" value="Na/solute_symporter"/>
</dbReference>
<keyword evidence="3" id="KW-0813">Transport</keyword>
<evidence type="ECO:0000256" key="6">
    <source>
        <dbReference type="ARBA" id="ARBA00022979"/>
    </source>
</evidence>
<feature type="transmembrane region" description="Helical" evidence="14">
    <location>
        <begin position="192"/>
        <end position="210"/>
    </location>
</feature>
<dbReference type="AlphaFoldDB" id="A0A3Q3WBZ0"/>
<dbReference type="OMA" id="VSEIMWV"/>
<name>A0A3Q3WBZ0_MOLML</name>
<keyword evidence="12" id="KW-0739">Sodium transport</keyword>
<keyword evidence="10 14" id="KW-0472">Membrane</keyword>
<evidence type="ECO:0000313" key="15">
    <source>
        <dbReference type="Ensembl" id="ENSMMOP00000009522.1"/>
    </source>
</evidence>
<feature type="transmembrane region" description="Helical" evidence="14">
    <location>
        <begin position="6"/>
        <end position="27"/>
    </location>
</feature>
<evidence type="ECO:0000256" key="14">
    <source>
        <dbReference type="SAM" id="Phobius"/>
    </source>
</evidence>
<evidence type="ECO:0000256" key="11">
    <source>
        <dbReference type="ARBA" id="ARBA00023180"/>
    </source>
</evidence>
<feature type="transmembrane region" description="Helical" evidence="14">
    <location>
        <begin position="278"/>
        <end position="299"/>
    </location>
</feature>
<accession>A0A3Q3WBZ0</accession>
<keyword evidence="11" id="KW-0325">Glycoprotein</keyword>
<dbReference type="STRING" id="94237.ENSMMOP00000009522"/>
<dbReference type="Gene3D" id="1.20.1730.10">
    <property type="entry name" value="Sodium/glucose cotransporter"/>
    <property type="match status" value="1"/>
</dbReference>
<evidence type="ECO:0000256" key="10">
    <source>
        <dbReference type="ARBA" id="ARBA00023136"/>
    </source>
</evidence>
<evidence type="ECO:0000256" key="3">
    <source>
        <dbReference type="ARBA" id="ARBA00022448"/>
    </source>
</evidence>
<dbReference type="InterPro" id="IPR052244">
    <property type="entry name" value="Choline_transporter"/>
</dbReference>
<sequence>MALNVPGVSVMTLFYLLVLGIGIWASVKSKREARKGRGDKTEMALLGNRGISLVVGIFTMTATWVGGGFIVGTAEAVYNPSMGLTWAVMPVTATMCFIIGGLFFAEPMRNNKYVTMMDPFQIKYGKVATVALSLASLEGSVFNADVSPSPPTGVTMSVILDLSYTVSIWISAAVAITYTLLGGLYSVAYTDIIQLVLIFISLWLCVPFALMSPAVVDITDTAYNYTFQSPWLGSVDADRAWWWIDNFLLLGLGNLGLQNFHQRTLSAASSATAKITCFAAAFIVPVLGIPPILLGAAAASTNWNLTSYGSPSPFERGETGLVLPIVLQHLTPTYISIVGIGAVAAAVMSSTDSALLSAASIFTSNIYKSILRTQASQREVQWVIRVSVVVVGLAGTSLTFLDNSVLMIWMLRSDLTYTLMLPQLVCVLFFSVSNGYGAVLGCVVGVLLRVLCGEPLLGIPPVIRFPGCRLVNGVYIQHSPVRTICMLSAMAAILFFSHVTALLFQRGLIPASWDVFAVKAQRSTRTGGVSASDTTDKMLLFSKHVPLVGDCLTNKEAVSLITRPLCW</sequence>